<sequence>MAYKVYKDANGHWRWRLVAANNRIIANSGEGYWNKTDCYAAINLVKGSSTAPVYEI</sequence>
<dbReference type="EMBL" id="CP006912">
    <property type="protein sequence ID" value="AHB49071.1"/>
    <property type="molecule type" value="Genomic_DNA"/>
</dbReference>
<dbReference type="PATRIC" id="fig|1029756.8.peg.2639"/>
<accession>V5SDX1</accession>
<dbReference type="HOGENOM" id="CLU_163886_3_0_5"/>
<dbReference type="InterPro" id="IPR010879">
    <property type="entry name" value="DUF1508"/>
</dbReference>
<organism evidence="2 3">
    <name type="scientific">Hyphomicrobium nitrativorans NL23</name>
    <dbReference type="NCBI Taxonomy" id="1029756"/>
    <lineage>
        <taxon>Bacteria</taxon>
        <taxon>Pseudomonadati</taxon>
        <taxon>Pseudomonadota</taxon>
        <taxon>Alphaproteobacteria</taxon>
        <taxon>Hyphomicrobiales</taxon>
        <taxon>Hyphomicrobiaceae</taxon>
        <taxon>Hyphomicrobium</taxon>
    </lineage>
</organism>
<reference evidence="2 3" key="1">
    <citation type="journal article" date="2014" name="Genome Announc.">
        <title>Complete Genome Sequence of Hyphomicrobium nitrativorans Strain NL23, a Denitrifying Bacterium Isolated from Biofilm of a Methanol-Fed Denitrification System Treating Seawater at the Montreal Biodome.</title>
        <authorList>
            <person name="Martineau C."/>
            <person name="Villeneuve C."/>
            <person name="Mauffrey F."/>
            <person name="Villemur R."/>
        </authorList>
    </citation>
    <scope>NUCLEOTIDE SEQUENCE [LARGE SCALE GENOMIC DNA]</scope>
    <source>
        <strain evidence="2">NL23</strain>
    </source>
</reference>
<evidence type="ECO:0000313" key="2">
    <source>
        <dbReference type="EMBL" id="AHB49071.1"/>
    </source>
</evidence>
<name>V5SDX1_9HYPH</name>
<dbReference type="Gene3D" id="3.30.160.160">
    <property type="entry name" value="YegP-like"/>
    <property type="match status" value="1"/>
</dbReference>
<dbReference type="AlphaFoldDB" id="V5SDX1"/>
<dbReference type="RefSeq" id="WP_023787878.1">
    <property type="nucleotide sequence ID" value="NC_022997.1"/>
</dbReference>
<dbReference type="OrthoDB" id="9802792at2"/>
<dbReference type="SUPFAM" id="SSF160113">
    <property type="entry name" value="YegP-like"/>
    <property type="match status" value="1"/>
</dbReference>
<proteinExistence type="predicted"/>
<keyword evidence="3" id="KW-1185">Reference proteome</keyword>
<evidence type="ECO:0000259" key="1">
    <source>
        <dbReference type="Pfam" id="PF07411"/>
    </source>
</evidence>
<evidence type="ECO:0000313" key="3">
    <source>
        <dbReference type="Proteomes" id="UP000018542"/>
    </source>
</evidence>
<dbReference type="KEGG" id="hni:W911_12705"/>
<dbReference type="InterPro" id="IPR036913">
    <property type="entry name" value="YegP-like_sf"/>
</dbReference>
<feature type="domain" description="DUF1508" evidence="1">
    <location>
        <begin position="8"/>
        <end position="55"/>
    </location>
</feature>
<gene>
    <name evidence="2" type="ORF">W911_12705</name>
</gene>
<dbReference type="STRING" id="1029756.W911_12705"/>
<dbReference type="Proteomes" id="UP000018542">
    <property type="component" value="Chromosome"/>
</dbReference>
<protein>
    <recommendedName>
        <fullName evidence="1">DUF1508 domain-containing protein</fullName>
    </recommendedName>
</protein>
<dbReference type="Pfam" id="PF07411">
    <property type="entry name" value="DUF1508"/>
    <property type="match status" value="1"/>
</dbReference>